<feature type="domain" description="NADP-dependent oxidoreductase" evidence="2">
    <location>
        <begin position="28"/>
        <end position="329"/>
    </location>
</feature>
<dbReference type="PATRIC" id="fig|1424334.3.peg.317"/>
<dbReference type="eggNOG" id="COG0667">
    <property type="taxonomic scope" value="Bacteria"/>
</dbReference>
<dbReference type="InterPro" id="IPR050791">
    <property type="entry name" value="Aldo-Keto_reductase"/>
</dbReference>
<dbReference type="STRING" id="1424334.W822_01605"/>
<dbReference type="PANTHER" id="PTHR43625">
    <property type="entry name" value="AFLATOXIN B1 ALDEHYDE REDUCTASE"/>
    <property type="match status" value="1"/>
</dbReference>
<dbReference type="InterPro" id="IPR023210">
    <property type="entry name" value="NADP_OxRdtase_dom"/>
</dbReference>
<name>V8QVF3_9BURK</name>
<evidence type="ECO:0000259" key="2">
    <source>
        <dbReference type="Pfam" id="PF00248"/>
    </source>
</evidence>
<organism evidence="3 4">
    <name type="scientific">Advenella kashmirensis W13003</name>
    <dbReference type="NCBI Taxonomy" id="1424334"/>
    <lineage>
        <taxon>Bacteria</taxon>
        <taxon>Pseudomonadati</taxon>
        <taxon>Pseudomonadota</taxon>
        <taxon>Betaproteobacteria</taxon>
        <taxon>Burkholderiales</taxon>
        <taxon>Alcaligenaceae</taxon>
    </lineage>
</organism>
<dbReference type="Gene3D" id="3.20.20.100">
    <property type="entry name" value="NADP-dependent oxidoreductase domain"/>
    <property type="match status" value="1"/>
</dbReference>
<evidence type="ECO:0000313" key="3">
    <source>
        <dbReference type="EMBL" id="ETF03921.1"/>
    </source>
</evidence>
<accession>V8QVF3</accession>
<evidence type="ECO:0000313" key="4">
    <source>
        <dbReference type="Proteomes" id="UP000018733"/>
    </source>
</evidence>
<gene>
    <name evidence="3" type="ORF">W822_01605</name>
</gene>
<sequence length="354" mass="38758">MNDNAVPNENNALPTRRARNGSIEVSMMGLGCMGMSEFYGDKDDNQSSDLINYAVDKGMRFFDTADVYGYGHNETLVGSVLRDHPKRKEIILATKGGIVRKGDDSSHRSIDTSPEYLQVAIKRSLDRLETPIDLYYLHRVEDDGARIEESMSALADHLHSRNIGAVGLSEVSEKTIRRADAALRKATDDKHGIAAIQTEFSLMTRHIEIDGVDQACRQLGILLVAYSPICRGLLTAPSFNPETLAPSDFRRNLPRFTGDNLKQNLQLIEVLATAARNEGLTPAQVALAWVLAHGDHVVPIPGTRSKARLDENMAACSVKLSPETITLLEDAFAPQAVAGLRYTPAAMQAYGLSI</sequence>
<dbReference type="EMBL" id="AYXT01000001">
    <property type="protein sequence ID" value="ETF03921.1"/>
    <property type="molecule type" value="Genomic_DNA"/>
</dbReference>
<keyword evidence="4" id="KW-1185">Reference proteome</keyword>
<dbReference type="OrthoDB" id="5488419at2"/>
<dbReference type="SUPFAM" id="SSF51430">
    <property type="entry name" value="NAD(P)-linked oxidoreductase"/>
    <property type="match status" value="1"/>
</dbReference>
<dbReference type="AlphaFoldDB" id="V8QVF3"/>
<dbReference type="PANTHER" id="PTHR43625:SF40">
    <property type="entry name" value="ALDO-KETO REDUCTASE YAKC [NADP(+)]"/>
    <property type="match status" value="1"/>
</dbReference>
<dbReference type="InterPro" id="IPR036812">
    <property type="entry name" value="NAD(P)_OxRdtase_dom_sf"/>
</dbReference>
<dbReference type="GO" id="GO:0016491">
    <property type="term" value="F:oxidoreductase activity"/>
    <property type="evidence" value="ECO:0007669"/>
    <property type="project" value="UniProtKB-KW"/>
</dbReference>
<reference evidence="3 4" key="1">
    <citation type="journal article" date="2014" name="Genome Announc.">
        <title>Draft Genome Sequence of Advenella kashmirensis Strain W13003, a Polycyclic Aromatic Hydrocarbon-Degrading Bacterium.</title>
        <authorList>
            <person name="Wang X."/>
            <person name="Jin D."/>
            <person name="Zhou L."/>
            <person name="Wu L."/>
            <person name="An W."/>
            <person name="Zhao L."/>
        </authorList>
    </citation>
    <scope>NUCLEOTIDE SEQUENCE [LARGE SCALE GENOMIC DNA]</scope>
    <source>
        <strain evidence="3 4">W13003</strain>
    </source>
</reference>
<dbReference type="Proteomes" id="UP000018733">
    <property type="component" value="Unassembled WGS sequence"/>
</dbReference>
<comment type="caution">
    <text evidence="3">The sequence shown here is derived from an EMBL/GenBank/DDBJ whole genome shotgun (WGS) entry which is preliminary data.</text>
</comment>
<dbReference type="GO" id="GO:0005737">
    <property type="term" value="C:cytoplasm"/>
    <property type="evidence" value="ECO:0007669"/>
    <property type="project" value="TreeGrafter"/>
</dbReference>
<protein>
    <submittedName>
        <fullName evidence="3">Aldo/keto reductase</fullName>
    </submittedName>
</protein>
<dbReference type="HOGENOM" id="CLU_023205_2_1_4"/>
<dbReference type="Pfam" id="PF00248">
    <property type="entry name" value="Aldo_ket_red"/>
    <property type="match status" value="1"/>
</dbReference>
<keyword evidence="1" id="KW-0560">Oxidoreductase</keyword>
<evidence type="ECO:0000256" key="1">
    <source>
        <dbReference type="ARBA" id="ARBA00023002"/>
    </source>
</evidence>
<dbReference type="RefSeq" id="WP_024003389.1">
    <property type="nucleotide sequence ID" value="NZ_KI650979.1"/>
</dbReference>
<proteinExistence type="predicted"/>